<evidence type="ECO:0000256" key="5">
    <source>
        <dbReference type="ARBA" id="ARBA00022679"/>
    </source>
</evidence>
<dbReference type="Proteomes" id="UP000643810">
    <property type="component" value="Unassembled WGS sequence"/>
</dbReference>
<evidence type="ECO:0000259" key="8">
    <source>
        <dbReference type="Pfam" id="PF00534"/>
    </source>
</evidence>
<dbReference type="RefSeq" id="WP_118281246.1">
    <property type="nucleotide sequence ID" value="NZ_JACOPG010000001.1"/>
</dbReference>
<evidence type="ECO:0000259" key="9">
    <source>
        <dbReference type="Pfam" id="PF08323"/>
    </source>
</evidence>
<dbReference type="HAMAP" id="MF_00484">
    <property type="entry name" value="Glycogen_synth"/>
    <property type="match status" value="1"/>
</dbReference>
<dbReference type="PANTHER" id="PTHR45825:SF11">
    <property type="entry name" value="ALPHA AMYLASE DOMAIN-CONTAINING PROTEIN"/>
    <property type="match status" value="1"/>
</dbReference>
<evidence type="ECO:0000256" key="7">
    <source>
        <dbReference type="HAMAP-Rule" id="MF_00484"/>
    </source>
</evidence>
<dbReference type="SUPFAM" id="SSF53756">
    <property type="entry name" value="UDP-Glycosyltransferase/glycogen phosphorylase"/>
    <property type="match status" value="1"/>
</dbReference>
<comment type="catalytic activity">
    <reaction evidence="1 7">
        <text>[(1-&gt;4)-alpha-D-glucosyl](n) + ADP-alpha-D-glucose = [(1-&gt;4)-alpha-D-glucosyl](n+1) + ADP + H(+)</text>
        <dbReference type="Rhea" id="RHEA:18189"/>
        <dbReference type="Rhea" id="RHEA-COMP:9584"/>
        <dbReference type="Rhea" id="RHEA-COMP:9587"/>
        <dbReference type="ChEBI" id="CHEBI:15378"/>
        <dbReference type="ChEBI" id="CHEBI:15444"/>
        <dbReference type="ChEBI" id="CHEBI:57498"/>
        <dbReference type="ChEBI" id="CHEBI:456216"/>
        <dbReference type="EC" id="2.4.1.21"/>
    </reaction>
</comment>
<comment type="similarity">
    <text evidence="3 7">Belongs to the glycosyltransferase 1 family. Bacterial/plant glycogen synthase subfamily.</text>
</comment>
<keyword evidence="5 7" id="KW-0808">Transferase</keyword>
<keyword evidence="11" id="KW-1185">Reference proteome</keyword>
<evidence type="ECO:0000256" key="3">
    <source>
        <dbReference type="ARBA" id="ARBA00010281"/>
    </source>
</evidence>
<dbReference type="Pfam" id="PF08323">
    <property type="entry name" value="Glyco_transf_5"/>
    <property type="match status" value="1"/>
</dbReference>
<dbReference type="NCBIfam" id="NF001898">
    <property type="entry name" value="PRK00654.1-1"/>
    <property type="match status" value="1"/>
</dbReference>
<protein>
    <recommendedName>
        <fullName evidence="7">Glycogen synthase</fullName>
        <ecNumber evidence="7">2.4.1.21</ecNumber>
    </recommendedName>
    <alternativeName>
        <fullName evidence="7">Starch [bacterial glycogen] synthase</fullName>
    </alternativeName>
</protein>
<sequence length="484" mass="55837">MKKVLFAASECVPFVKTGGLADVVGALPKEFDRSEWDIRVVLPDYTCIPPQYRDSFQYVCHFQMGMGSYIGERYVGVMQYEYQGITYYFIDNLEYFECFYPYGDTRYDIEKFIFFDKAVLSMLPLIDFQPDIIHCHDWQTGLIPVYLKTEFAGNPFFWGMKSVMTIHNLKFQGVWDIETIQGISGLPMELFTPDKLEFKKGANMLKGGLVYADYITTVSDTYAGEIQTPYYGEGLDGLLSARHFDMRGIVNGIDYAMYDPAKDDLIFKNYSASNFRTNKKVNKEKLQELLGLVVDKKKYMIGLISRLTDQKGLDLVNYCIERLVDDNTQLVVIGTGEAQYENMFRHFAWKYPDRISANICYSEDLAHKLYAAADAFLMPSRFEPCGLTQLISFRYGTVPIVRETGGLKDTVIPYNEYEHTGDGFSFANYNGDELLNTVNYSKYVFFEKKAEWNKMVDRGMQKDYSWKNSKANYEGLYSYLMGES</sequence>
<evidence type="ECO:0000313" key="10">
    <source>
        <dbReference type="EMBL" id="MBC5685111.1"/>
    </source>
</evidence>
<feature type="domain" description="Starch synthase catalytic" evidence="9">
    <location>
        <begin position="3"/>
        <end position="240"/>
    </location>
</feature>
<dbReference type="CDD" id="cd03791">
    <property type="entry name" value="GT5_Glycogen_synthase_DULL1-like"/>
    <property type="match status" value="1"/>
</dbReference>
<dbReference type="Pfam" id="PF00534">
    <property type="entry name" value="Glycos_transf_1"/>
    <property type="match status" value="1"/>
</dbReference>
<comment type="caution">
    <text evidence="10">The sequence shown here is derived from an EMBL/GenBank/DDBJ whole genome shotgun (WGS) entry which is preliminary data.</text>
</comment>
<gene>
    <name evidence="7 10" type="primary">glgA</name>
    <name evidence="10" type="ORF">H8R94_00550</name>
</gene>
<evidence type="ECO:0000256" key="6">
    <source>
        <dbReference type="ARBA" id="ARBA00023056"/>
    </source>
</evidence>
<evidence type="ECO:0000313" key="11">
    <source>
        <dbReference type="Proteomes" id="UP000643810"/>
    </source>
</evidence>
<evidence type="ECO:0000256" key="2">
    <source>
        <dbReference type="ARBA" id="ARBA00002764"/>
    </source>
</evidence>
<proteinExistence type="inferred from homology"/>
<feature type="domain" description="Glycosyl transferase family 1" evidence="8">
    <location>
        <begin position="294"/>
        <end position="439"/>
    </location>
</feature>
<accession>A0ABR7GEB2</accession>
<dbReference type="EMBL" id="JACOPG010000001">
    <property type="protein sequence ID" value="MBC5685111.1"/>
    <property type="molecule type" value="Genomic_DNA"/>
</dbReference>
<feature type="binding site" evidence="7">
    <location>
        <position position="16"/>
    </location>
    <ligand>
        <name>ADP-alpha-D-glucose</name>
        <dbReference type="ChEBI" id="CHEBI:57498"/>
    </ligand>
</feature>
<name>A0ABR7GEB2_9FIRM</name>
<keyword evidence="4 7" id="KW-0328">Glycosyltransferase</keyword>
<evidence type="ECO:0000256" key="1">
    <source>
        <dbReference type="ARBA" id="ARBA00001478"/>
    </source>
</evidence>
<dbReference type="GO" id="GO:0009011">
    <property type="term" value="F:alpha-1,4-glucan glucosyltransferase (ADP-glucose donor) activity"/>
    <property type="evidence" value="ECO:0007669"/>
    <property type="project" value="UniProtKB-EC"/>
</dbReference>
<organism evidence="10 11">
    <name type="scientific">Roseburia lenta</name>
    <dbReference type="NCBI Taxonomy" id="2763061"/>
    <lineage>
        <taxon>Bacteria</taxon>
        <taxon>Bacillati</taxon>
        <taxon>Bacillota</taxon>
        <taxon>Clostridia</taxon>
        <taxon>Lachnospirales</taxon>
        <taxon>Lachnospiraceae</taxon>
        <taxon>Roseburia</taxon>
    </lineage>
</organism>
<dbReference type="InterPro" id="IPR011835">
    <property type="entry name" value="GS/SS"/>
</dbReference>
<dbReference type="Gene3D" id="3.40.50.2000">
    <property type="entry name" value="Glycogen Phosphorylase B"/>
    <property type="match status" value="2"/>
</dbReference>
<keyword evidence="6 7" id="KW-0320">Glycogen biosynthesis</keyword>
<comment type="pathway">
    <text evidence="7">Glycan biosynthesis; glycogen biosynthesis.</text>
</comment>
<dbReference type="InterPro" id="IPR001296">
    <property type="entry name" value="Glyco_trans_1"/>
</dbReference>
<evidence type="ECO:0000256" key="4">
    <source>
        <dbReference type="ARBA" id="ARBA00022676"/>
    </source>
</evidence>
<dbReference type="NCBIfam" id="TIGR02095">
    <property type="entry name" value="glgA"/>
    <property type="match status" value="1"/>
</dbReference>
<dbReference type="PANTHER" id="PTHR45825">
    <property type="entry name" value="GRANULE-BOUND STARCH SYNTHASE 1, CHLOROPLASTIC/AMYLOPLASTIC"/>
    <property type="match status" value="1"/>
</dbReference>
<dbReference type="InterPro" id="IPR013534">
    <property type="entry name" value="Starch_synth_cat_dom"/>
</dbReference>
<dbReference type="EC" id="2.4.1.21" evidence="7"/>
<reference evidence="10 11" key="1">
    <citation type="submission" date="2020-08" db="EMBL/GenBank/DDBJ databases">
        <title>Genome public.</title>
        <authorList>
            <person name="Liu C."/>
            <person name="Sun Q."/>
        </authorList>
    </citation>
    <scope>NUCLEOTIDE SEQUENCE [LARGE SCALE GENOMIC DNA]</scope>
    <source>
        <strain evidence="10 11">NSJ-9</strain>
    </source>
</reference>
<comment type="function">
    <text evidence="2 7">Synthesizes alpha-1,4-glucan chains using ADP-glucose.</text>
</comment>